<feature type="region of interest" description="Disordered" evidence="1">
    <location>
        <begin position="39"/>
        <end position="68"/>
    </location>
</feature>
<feature type="region of interest" description="Disordered" evidence="1">
    <location>
        <begin position="669"/>
        <end position="712"/>
    </location>
</feature>
<gene>
    <name evidence="2" type="ORF">PT974_10245</name>
</gene>
<accession>A0ABR0SA85</accession>
<feature type="region of interest" description="Disordered" evidence="1">
    <location>
        <begin position="95"/>
        <end position="119"/>
    </location>
</feature>
<protein>
    <submittedName>
        <fullName evidence="2">Uncharacterized protein</fullName>
    </submittedName>
</protein>
<proteinExistence type="predicted"/>
<name>A0ABR0SA85_9HYPO</name>
<feature type="compositionally biased region" description="Polar residues" evidence="1">
    <location>
        <begin position="39"/>
        <end position="52"/>
    </location>
</feature>
<feature type="compositionally biased region" description="Polar residues" evidence="1">
    <location>
        <begin position="702"/>
        <end position="712"/>
    </location>
</feature>
<keyword evidence="3" id="KW-1185">Reference proteome</keyword>
<dbReference type="Proteomes" id="UP001338125">
    <property type="component" value="Unassembled WGS sequence"/>
</dbReference>
<organism evidence="2 3">
    <name type="scientific">Cladobotryum mycophilum</name>
    <dbReference type="NCBI Taxonomy" id="491253"/>
    <lineage>
        <taxon>Eukaryota</taxon>
        <taxon>Fungi</taxon>
        <taxon>Dikarya</taxon>
        <taxon>Ascomycota</taxon>
        <taxon>Pezizomycotina</taxon>
        <taxon>Sordariomycetes</taxon>
        <taxon>Hypocreomycetidae</taxon>
        <taxon>Hypocreales</taxon>
        <taxon>Hypocreaceae</taxon>
        <taxon>Cladobotryum</taxon>
    </lineage>
</organism>
<evidence type="ECO:0000256" key="1">
    <source>
        <dbReference type="SAM" id="MobiDB-lite"/>
    </source>
</evidence>
<evidence type="ECO:0000313" key="3">
    <source>
        <dbReference type="Proteomes" id="UP001338125"/>
    </source>
</evidence>
<dbReference type="EMBL" id="JAVFKD010000015">
    <property type="protein sequence ID" value="KAK5988756.1"/>
    <property type="molecule type" value="Genomic_DNA"/>
</dbReference>
<comment type="caution">
    <text evidence="2">The sequence shown here is derived from an EMBL/GenBank/DDBJ whole genome shotgun (WGS) entry which is preliminary data.</text>
</comment>
<reference evidence="2 3" key="1">
    <citation type="submission" date="2024-01" db="EMBL/GenBank/DDBJ databases">
        <title>Complete genome of Cladobotryum mycophilum ATHUM6906.</title>
        <authorList>
            <person name="Christinaki A.C."/>
            <person name="Myridakis A.I."/>
            <person name="Kouvelis V.N."/>
        </authorList>
    </citation>
    <scope>NUCLEOTIDE SEQUENCE [LARGE SCALE GENOMIC DNA]</scope>
    <source>
        <strain evidence="2 3">ATHUM6906</strain>
    </source>
</reference>
<feature type="compositionally biased region" description="Basic and acidic residues" evidence="1">
    <location>
        <begin position="96"/>
        <end position="109"/>
    </location>
</feature>
<sequence length="781" mass="87967">MTANPKTDESKQSLKTEYELTFASKHIQAFNITYTSLAKSSSPQEPAVQQSRALHRTSRKGPDAEDLQPWTAARCQRLLRQLQARLAALRRLKHQRISEHSTKSKRDSDDGAYTTSKRIRLTYSQKDKPSIPVPQDSAITTPPRPIRTLGTMRLGHSSPVSGPADFRTPVWKRIRGRTDTPRNDCDQTPILLEEEPPTEVPSIIMDEMLSFRQLVPDAQYRLYEAIFDWINGLLRSTAPRARQVHTKSLLAMCLRKVPACIANIEAWDRQQSRDKRAGWNSSLITFDMYDQLEEFGPEGVGWRPLIFVVRSQVIKLLSDAISEGYLHPSFTGLLIRLCVHLNCNEEAVRIACSMQGILPEPRNMKSSLAESKYLQPLYSLLLPRTEDEKVPGAVFECVSTFFEEQRLPLMWLSTRGLSRLWTSSLEHMASSNAKPSVLKFMQTAMISLARCSQSQQKLDQCNTVQTLIGIAAGVVTTALTLESEIGTRQGSQREKAWRRLLHVLDYSIAHIRRPNRRRGGYESGFLILVLARCLVVANSGLADVNLRRQAVAEFEAMAVCIDAASKRDVQYHQMILLICTVAQCRRRTCAIPGHDSLSEICSKLHHLHMPDWFSKAVQKDVAFMFAQKTKDLRDLAFAESLPAASESLNISTMFSGWRWEEGISEWVLPDSEADTNQPKTKTVGGLKQDGCEMQSKNRDSTRTQSRKGQSLAITKRTTTLSSIKSKSLPHCTWAAVENRPSLRVSSNKNNPKGPSLRKRVRPALAMLAQSRGSSNDWDDLL</sequence>
<evidence type="ECO:0000313" key="2">
    <source>
        <dbReference type="EMBL" id="KAK5988756.1"/>
    </source>
</evidence>